<evidence type="ECO:0000256" key="1">
    <source>
        <dbReference type="SAM" id="Phobius"/>
    </source>
</evidence>
<protein>
    <submittedName>
        <fullName evidence="3">Glycosyltransferase family 2 protein</fullName>
    </submittedName>
</protein>
<feature type="transmembrane region" description="Helical" evidence="1">
    <location>
        <begin position="288"/>
        <end position="306"/>
    </location>
</feature>
<dbReference type="Gene3D" id="3.90.550.10">
    <property type="entry name" value="Spore Coat Polysaccharide Biosynthesis Protein SpsA, Chain A"/>
    <property type="match status" value="1"/>
</dbReference>
<dbReference type="RefSeq" id="WP_187562169.1">
    <property type="nucleotide sequence ID" value="NZ_JACGWS010000005.1"/>
</dbReference>
<evidence type="ECO:0000259" key="2">
    <source>
        <dbReference type="Pfam" id="PF00535"/>
    </source>
</evidence>
<dbReference type="InterPro" id="IPR050256">
    <property type="entry name" value="Glycosyltransferase_2"/>
</dbReference>
<dbReference type="PANTHER" id="PTHR48090">
    <property type="entry name" value="UNDECAPRENYL-PHOSPHATE 4-DEOXY-4-FORMAMIDO-L-ARABINOSE TRANSFERASE-RELATED"/>
    <property type="match status" value="1"/>
</dbReference>
<evidence type="ECO:0000313" key="3">
    <source>
        <dbReference type="EMBL" id="MBC8755123.1"/>
    </source>
</evidence>
<feature type="transmembrane region" description="Helical" evidence="1">
    <location>
        <begin position="243"/>
        <end position="268"/>
    </location>
</feature>
<dbReference type="InterPro" id="IPR029044">
    <property type="entry name" value="Nucleotide-diphossugar_trans"/>
</dbReference>
<dbReference type="SUPFAM" id="SSF53448">
    <property type="entry name" value="Nucleotide-diphospho-sugar transferases"/>
    <property type="match status" value="1"/>
</dbReference>
<keyword evidence="4" id="KW-1185">Reference proteome</keyword>
<proteinExistence type="predicted"/>
<dbReference type="Proteomes" id="UP000619238">
    <property type="component" value="Unassembled WGS sequence"/>
</dbReference>
<dbReference type="EMBL" id="JACGWS010000005">
    <property type="protein sequence ID" value="MBC8755123.1"/>
    <property type="molecule type" value="Genomic_DNA"/>
</dbReference>
<organism evidence="3 4">
    <name type="scientific">Kordia aestuariivivens</name>
    <dbReference type="NCBI Taxonomy" id="2759037"/>
    <lineage>
        <taxon>Bacteria</taxon>
        <taxon>Pseudomonadati</taxon>
        <taxon>Bacteroidota</taxon>
        <taxon>Flavobacteriia</taxon>
        <taxon>Flavobacteriales</taxon>
        <taxon>Flavobacteriaceae</taxon>
        <taxon>Kordia</taxon>
    </lineage>
</organism>
<keyword evidence="1" id="KW-0472">Membrane</keyword>
<sequence>MTNFSEHKIGVVIPYYNAAKHIEKVVEKLPEYIDTIIIVDDCGKEPLPENLVAETKLTDRIVVVKNKKNSGVGGATKSGFKKAIELELDYVIKVDSDDQMDSAFIPDLLRPLIENTAEYAKGNRFKDFKALRQMPLTRKIGNLGLSFLIKAASGYWNNFDPTNGFFAIKVDLLKKLDFNNIHRDYYFESSLISELYFHEARIKDVPMPANYGDEKSSMQVWKIPFIFIPKLTKTFFKRIVKSYFIYDFNIASIYLLFGFPMFLFGLIYGVYNWIHYASIGEFTPTGTIMLITVSLILGFQLLLQAIQFDILKAPKSVS</sequence>
<dbReference type="InterPro" id="IPR001173">
    <property type="entry name" value="Glyco_trans_2-like"/>
</dbReference>
<evidence type="ECO:0000313" key="4">
    <source>
        <dbReference type="Proteomes" id="UP000619238"/>
    </source>
</evidence>
<keyword evidence="1" id="KW-0812">Transmembrane</keyword>
<dbReference type="CDD" id="cd04179">
    <property type="entry name" value="DPM_DPG-synthase_like"/>
    <property type="match status" value="1"/>
</dbReference>
<keyword evidence="1" id="KW-1133">Transmembrane helix</keyword>
<comment type="caution">
    <text evidence="3">The sequence shown here is derived from an EMBL/GenBank/DDBJ whole genome shotgun (WGS) entry which is preliminary data.</text>
</comment>
<dbReference type="Pfam" id="PF00535">
    <property type="entry name" value="Glycos_transf_2"/>
    <property type="match status" value="1"/>
</dbReference>
<dbReference type="PANTHER" id="PTHR48090:SF6">
    <property type="entry name" value="SLR5056 PROTEIN"/>
    <property type="match status" value="1"/>
</dbReference>
<name>A0ABR7Q9M8_9FLAO</name>
<accession>A0ABR7Q9M8</accession>
<reference evidence="3 4" key="1">
    <citation type="submission" date="2020-07" db="EMBL/GenBank/DDBJ databases">
        <title>Description of Kordia aestuariivivens sp. nov., isolated from a tidal flat.</title>
        <authorList>
            <person name="Park S."/>
            <person name="Yoon J.-H."/>
        </authorList>
    </citation>
    <scope>NUCLEOTIDE SEQUENCE [LARGE SCALE GENOMIC DNA]</scope>
    <source>
        <strain evidence="3 4">YSTF-M3</strain>
    </source>
</reference>
<feature type="domain" description="Glycosyltransferase 2-like" evidence="2">
    <location>
        <begin position="11"/>
        <end position="176"/>
    </location>
</feature>
<gene>
    <name evidence="3" type="ORF">H2O64_10600</name>
</gene>